<dbReference type="Gene3D" id="1.10.510.10">
    <property type="entry name" value="Transferase(Phosphotransferase) domain 1"/>
    <property type="match status" value="2"/>
</dbReference>
<dbReference type="InterPro" id="IPR017441">
    <property type="entry name" value="Protein_kinase_ATP_BS"/>
</dbReference>
<dbReference type="GO" id="GO:0004674">
    <property type="term" value="F:protein serine/threonine kinase activity"/>
    <property type="evidence" value="ECO:0007669"/>
    <property type="project" value="TreeGrafter"/>
</dbReference>
<name>A0A2W5URZ1_9BACT</name>
<evidence type="ECO:0000259" key="6">
    <source>
        <dbReference type="PROSITE" id="PS50011"/>
    </source>
</evidence>
<dbReference type="AlphaFoldDB" id="A0A2W5URZ1"/>
<keyword evidence="4 5" id="KW-0067">ATP-binding</keyword>
<dbReference type="Pfam" id="PF00069">
    <property type="entry name" value="Pkinase"/>
    <property type="match status" value="1"/>
</dbReference>
<comment type="caution">
    <text evidence="7">The sequence shown here is derived from an EMBL/GenBank/DDBJ whole genome shotgun (WGS) entry which is preliminary data.</text>
</comment>
<feature type="domain" description="Protein kinase" evidence="6">
    <location>
        <begin position="263"/>
        <end position="541"/>
    </location>
</feature>
<dbReference type="PROSITE" id="PS00107">
    <property type="entry name" value="PROTEIN_KINASE_ATP"/>
    <property type="match status" value="1"/>
</dbReference>
<dbReference type="PROSITE" id="PS50011">
    <property type="entry name" value="PROTEIN_KINASE_DOM"/>
    <property type="match status" value="1"/>
</dbReference>
<evidence type="ECO:0000256" key="3">
    <source>
        <dbReference type="ARBA" id="ARBA00022777"/>
    </source>
</evidence>
<sequence length="741" mass="78550">MATGTGLVVENLTPIRRRNGFEELAGVAGGRPVSVGVTNAGLFAGPPASNGFAEAVRSAQAVEHEHVARTLAIDPAGELRWAVAWERVEGVTLDEVLRKRGAFSPDEAVPLIAAVAQAISAAHARGVLHGDLSAAWVTLLHSPTGWQVKVAGFGLGMLSAFTGGPRPTIATDVNALGGLLHEVLVGRRSEGRVGALPPNALHLTAVVNKSLGLDATAGRFRSATEFEGALSDANRTRVSGGVVMQAAPPPRRSGVTVRTLGQWQLEQLLGEGAMGQVFLARHTLLGRQAAIKVLRPEQYQREDLIQRFFQEARSVNQINHEHIVEISDFGQELGPDGHPVAVYFVMELLQGQTLTERLARGPLSIERALHIIKQLASALAAAHRLGVVHRDVKTDNVFLITRSGDAEYVKVLDFGVAKLTQPTHAAPTVSTMDGAIIGTPTSMSPEQASGAPVDQRADVYAVGVLLYLLLSGRLPIDADNFGKLIALLLTRPPDPLPAKNPLGEPIPPWLSAVTLKCLEKDPARRPQSMDELIGRLTPPPVAKPRPLPEVEEPVELPKSRRGLFAGVGLVVTALVAGGVWWTSRTPDELAVPPPVEVVDAGTPVAVVPVTEAPVVTVDAGPPPAIVDAGIEVPDAGVKPKVPEKPVPFNETLVKKVLSRDGRRVLDCISRYRPSLPSGAGAVSVRWTVQMSGEVTDVSIVDSPSKGTPLEKCVVAAVKSFDFPKHLGPARTMVLPFTYAGN</sequence>
<dbReference type="PANTHER" id="PTHR43289:SF6">
    <property type="entry name" value="SERINE_THREONINE-PROTEIN KINASE NEKL-3"/>
    <property type="match status" value="1"/>
</dbReference>
<accession>A0A2W5URZ1</accession>
<protein>
    <recommendedName>
        <fullName evidence="6">Protein kinase domain-containing protein</fullName>
    </recommendedName>
</protein>
<evidence type="ECO:0000256" key="1">
    <source>
        <dbReference type="ARBA" id="ARBA00022679"/>
    </source>
</evidence>
<evidence type="ECO:0000313" key="8">
    <source>
        <dbReference type="Proteomes" id="UP000249061"/>
    </source>
</evidence>
<dbReference type="InterPro" id="IPR049806">
    <property type="entry name" value="MasK-like_C"/>
</dbReference>
<dbReference type="InterPro" id="IPR008271">
    <property type="entry name" value="Ser/Thr_kinase_AS"/>
</dbReference>
<organism evidence="7 8">
    <name type="scientific">Archangium gephyra</name>
    <dbReference type="NCBI Taxonomy" id="48"/>
    <lineage>
        <taxon>Bacteria</taxon>
        <taxon>Pseudomonadati</taxon>
        <taxon>Myxococcota</taxon>
        <taxon>Myxococcia</taxon>
        <taxon>Myxococcales</taxon>
        <taxon>Cystobacterineae</taxon>
        <taxon>Archangiaceae</taxon>
        <taxon>Archangium</taxon>
    </lineage>
</organism>
<evidence type="ECO:0000256" key="5">
    <source>
        <dbReference type="PROSITE-ProRule" id="PRU10141"/>
    </source>
</evidence>
<evidence type="ECO:0000313" key="7">
    <source>
        <dbReference type="EMBL" id="PZR05994.1"/>
    </source>
</evidence>
<evidence type="ECO:0000256" key="4">
    <source>
        <dbReference type="ARBA" id="ARBA00022840"/>
    </source>
</evidence>
<reference evidence="7 8" key="1">
    <citation type="submission" date="2017-08" db="EMBL/GenBank/DDBJ databases">
        <title>Infants hospitalized years apart are colonized by the same room-sourced microbial strains.</title>
        <authorList>
            <person name="Brooks B."/>
            <person name="Olm M.R."/>
            <person name="Firek B.A."/>
            <person name="Baker R."/>
            <person name="Thomas B.C."/>
            <person name="Morowitz M.J."/>
            <person name="Banfield J.F."/>
        </authorList>
    </citation>
    <scope>NUCLEOTIDE SEQUENCE [LARGE SCALE GENOMIC DNA]</scope>
    <source>
        <strain evidence="7">S2_003_000_R2_14</strain>
    </source>
</reference>
<dbReference type="GO" id="GO:0005524">
    <property type="term" value="F:ATP binding"/>
    <property type="evidence" value="ECO:0007669"/>
    <property type="project" value="UniProtKB-UniRule"/>
</dbReference>
<keyword evidence="1" id="KW-0808">Transferase</keyword>
<dbReference type="SUPFAM" id="SSF56112">
    <property type="entry name" value="Protein kinase-like (PK-like)"/>
    <property type="match status" value="2"/>
</dbReference>
<dbReference type="Proteomes" id="UP000249061">
    <property type="component" value="Unassembled WGS sequence"/>
</dbReference>
<keyword evidence="2 5" id="KW-0547">Nucleotide-binding</keyword>
<dbReference type="SMART" id="SM00220">
    <property type="entry name" value="S_TKc"/>
    <property type="match status" value="1"/>
</dbReference>
<dbReference type="PROSITE" id="PS00108">
    <property type="entry name" value="PROTEIN_KINASE_ST"/>
    <property type="match status" value="1"/>
</dbReference>
<feature type="binding site" evidence="5">
    <location>
        <position position="292"/>
    </location>
    <ligand>
        <name>ATP</name>
        <dbReference type="ChEBI" id="CHEBI:30616"/>
    </ligand>
</feature>
<dbReference type="InterPro" id="IPR011009">
    <property type="entry name" value="Kinase-like_dom_sf"/>
</dbReference>
<keyword evidence="3" id="KW-0418">Kinase</keyword>
<dbReference type="CDD" id="cd14014">
    <property type="entry name" value="STKc_PknB_like"/>
    <property type="match status" value="1"/>
</dbReference>
<dbReference type="Gene3D" id="3.30.200.20">
    <property type="entry name" value="Phosphorylase Kinase, domain 1"/>
    <property type="match status" value="1"/>
</dbReference>
<dbReference type="InterPro" id="IPR000719">
    <property type="entry name" value="Prot_kinase_dom"/>
</dbReference>
<dbReference type="EMBL" id="QFQP01000041">
    <property type="protein sequence ID" value="PZR05994.1"/>
    <property type="molecule type" value="Genomic_DNA"/>
</dbReference>
<evidence type="ECO:0000256" key="2">
    <source>
        <dbReference type="ARBA" id="ARBA00022741"/>
    </source>
</evidence>
<dbReference type="PANTHER" id="PTHR43289">
    <property type="entry name" value="MITOGEN-ACTIVATED PROTEIN KINASE KINASE KINASE 20-RELATED"/>
    <property type="match status" value="1"/>
</dbReference>
<proteinExistence type="predicted"/>
<dbReference type="NCBIfam" id="NF033768">
    <property type="entry name" value="myxo_SS_tail"/>
    <property type="match status" value="1"/>
</dbReference>
<gene>
    <name evidence="7" type="ORF">DI536_31545</name>
</gene>